<dbReference type="STRING" id="6573.A0A210PHZ6"/>
<proteinExistence type="predicted"/>
<evidence type="ECO:0000256" key="1">
    <source>
        <dbReference type="SAM" id="MobiDB-lite"/>
    </source>
</evidence>
<comment type="caution">
    <text evidence="3">The sequence shown here is derived from an EMBL/GenBank/DDBJ whole genome shotgun (WGS) entry which is preliminary data.</text>
</comment>
<keyword evidence="4" id="KW-1185">Reference proteome</keyword>
<accession>A0A210PHZ6</accession>
<dbReference type="Proteomes" id="UP000242188">
    <property type="component" value="Unassembled WGS sequence"/>
</dbReference>
<evidence type="ECO:0000313" key="3">
    <source>
        <dbReference type="EMBL" id="OWF36118.1"/>
    </source>
</evidence>
<dbReference type="PANTHER" id="PTHR13524">
    <property type="entry name" value="MYOTUBULARIN-RELATED"/>
    <property type="match status" value="1"/>
</dbReference>
<dbReference type="InterPro" id="IPR000387">
    <property type="entry name" value="Tyr_Pase_dom"/>
</dbReference>
<sequence>MSEPSDLADTIKPEDIHSLLEHCNKTTHKVKDGDIQGEFIMERCLLLMARDYKYSVITNFNGELCGHYPSKLVMLEYQLTEAEKQSRKQEDVQSFYDVEKLRELVKHARYARCRSRFAVPVILYEGKHVCRSATLSGGAEMYGRQGLDFLFSGPPGSEASPNMSAPGPGPTPSSGEMQMFDRYRGQDIKLLKEFSVGYICDLMVEKKKVKFGLNITSSEKVDKENRYADFCILSIPYPGCEFFKEWKDNSYLGETMTFDWSQNYVDAVLDIPDDPLLAQVGIDWRKYRSWDLIRLTQNYLKLLLHILIEGDTGVLVHCISGWDRTPMFISLLRISLWADGVAHASLNPTEILYLTLAYDWYLFGHSLPDRVNKGEEILFFCFNFMTYMSSEEFSVSNKRKPSRIDSECNMEGVLLETDPRRHSYRGSNTSISSVGSSGQDPALATFHINSDEDTFTPGMASPNVVMPAHHRQTPLRPGIDGAVHFHVTHPSASSSSPVAVPSSVRHLADTGRASSPACGSWQVISSTGSLRGYATSSDSPQSFGSLTDSSASSSRLSSREKGTCRMKDKNYSCPLSSSWVPIAAPKIVSQQLLVRTGVPDDNKQFLAWKTLG</sequence>
<dbReference type="InterPro" id="IPR016130">
    <property type="entry name" value="Tyr_Pase_AS"/>
</dbReference>
<gene>
    <name evidence="3" type="ORF">KP79_PYT10961</name>
</gene>
<dbReference type="InterPro" id="IPR039803">
    <property type="entry name" value="MTMR14_PH-GRAM"/>
</dbReference>
<feature type="region of interest" description="Disordered" evidence="1">
    <location>
        <begin position="487"/>
        <end position="518"/>
    </location>
</feature>
<dbReference type="InterPro" id="IPR029021">
    <property type="entry name" value="Prot-tyrosine_phosphatase-like"/>
</dbReference>
<dbReference type="InterPro" id="IPR039802">
    <property type="entry name" value="MTMR14"/>
</dbReference>
<protein>
    <submittedName>
        <fullName evidence="3">Myotubularin-related protein 14</fullName>
    </submittedName>
</protein>
<evidence type="ECO:0000259" key="2">
    <source>
        <dbReference type="PROSITE" id="PS50056"/>
    </source>
</evidence>
<feature type="region of interest" description="Disordered" evidence="1">
    <location>
        <begin position="534"/>
        <end position="563"/>
    </location>
</feature>
<dbReference type="PROSITE" id="PS00383">
    <property type="entry name" value="TYR_PHOSPHATASE_1"/>
    <property type="match status" value="1"/>
</dbReference>
<dbReference type="CDD" id="cd13213">
    <property type="entry name" value="PH-GRAM_MTMR14"/>
    <property type="match status" value="1"/>
</dbReference>
<evidence type="ECO:0000313" key="4">
    <source>
        <dbReference type="Proteomes" id="UP000242188"/>
    </source>
</evidence>
<dbReference type="EMBL" id="NEDP02076673">
    <property type="protein sequence ID" value="OWF36118.1"/>
    <property type="molecule type" value="Genomic_DNA"/>
</dbReference>
<dbReference type="GO" id="GO:0004438">
    <property type="term" value="F:phosphatidylinositol-3-phosphate phosphatase activity"/>
    <property type="evidence" value="ECO:0007669"/>
    <property type="project" value="InterPro"/>
</dbReference>
<dbReference type="OrthoDB" id="2408718at2759"/>
<reference evidence="3 4" key="1">
    <citation type="journal article" date="2017" name="Nat. Ecol. Evol.">
        <title>Scallop genome provides insights into evolution of bilaterian karyotype and development.</title>
        <authorList>
            <person name="Wang S."/>
            <person name="Zhang J."/>
            <person name="Jiao W."/>
            <person name="Li J."/>
            <person name="Xun X."/>
            <person name="Sun Y."/>
            <person name="Guo X."/>
            <person name="Huan P."/>
            <person name="Dong B."/>
            <person name="Zhang L."/>
            <person name="Hu X."/>
            <person name="Sun X."/>
            <person name="Wang J."/>
            <person name="Zhao C."/>
            <person name="Wang Y."/>
            <person name="Wang D."/>
            <person name="Huang X."/>
            <person name="Wang R."/>
            <person name="Lv J."/>
            <person name="Li Y."/>
            <person name="Zhang Z."/>
            <person name="Liu B."/>
            <person name="Lu W."/>
            <person name="Hui Y."/>
            <person name="Liang J."/>
            <person name="Zhou Z."/>
            <person name="Hou R."/>
            <person name="Li X."/>
            <person name="Liu Y."/>
            <person name="Li H."/>
            <person name="Ning X."/>
            <person name="Lin Y."/>
            <person name="Zhao L."/>
            <person name="Xing Q."/>
            <person name="Dou J."/>
            <person name="Li Y."/>
            <person name="Mao J."/>
            <person name="Guo H."/>
            <person name="Dou H."/>
            <person name="Li T."/>
            <person name="Mu C."/>
            <person name="Jiang W."/>
            <person name="Fu Q."/>
            <person name="Fu X."/>
            <person name="Miao Y."/>
            <person name="Liu J."/>
            <person name="Yu Q."/>
            <person name="Li R."/>
            <person name="Liao H."/>
            <person name="Li X."/>
            <person name="Kong Y."/>
            <person name="Jiang Z."/>
            <person name="Chourrout D."/>
            <person name="Li R."/>
            <person name="Bao Z."/>
        </authorList>
    </citation>
    <scope>NUCLEOTIDE SEQUENCE [LARGE SCALE GENOMIC DNA]</scope>
    <source>
        <strain evidence="3 4">PY_sf001</strain>
    </source>
</reference>
<name>A0A210PHZ6_MIZYE</name>
<feature type="domain" description="Tyrosine specific protein phosphatases" evidence="2">
    <location>
        <begin position="297"/>
        <end position="331"/>
    </location>
</feature>
<dbReference type="PANTHER" id="PTHR13524:SF2">
    <property type="entry name" value="MYOTUBULARIN-RELATED PROTEIN 14"/>
    <property type="match status" value="1"/>
</dbReference>
<feature type="compositionally biased region" description="Low complexity" evidence="1">
    <location>
        <begin position="490"/>
        <end position="504"/>
    </location>
</feature>
<dbReference type="AlphaFoldDB" id="A0A210PHZ6"/>
<organism evidence="3 4">
    <name type="scientific">Mizuhopecten yessoensis</name>
    <name type="common">Japanese scallop</name>
    <name type="synonym">Patinopecten yessoensis</name>
    <dbReference type="NCBI Taxonomy" id="6573"/>
    <lineage>
        <taxon>Eukaryota</taxon>
        <taxon>Metazoa</taxon>
        <taxon>Spiralia</taxon>
        <taxon>Lophotrochozoa</taxon>
        <taxon>Mollusca</taxon>
        <taxon>Bivalvia</taxon>
        <taxon>Autobranchia</taxon>
        <taxon>Pteriomorphia</taxon>
        <taxon>Pectinida</taxon>
        <taxon>Pectinoidea</taxon>
        <taxon>Pectinidae</taxon>
        <taxon>Mizuhopecten</taxon>
    </lineage>
</organism>
<dbReference type="Gene3D" id="3.90.190.10">
    <property type="entry name" value="Protein tyrosine phosphatase superfamily"/>
    <property type="match status" value="1"/>
</dbReference>
<dbReference type="PROSITE" id="PS50056">
    <property type="entry name" value="TYR_PHOSPHATASE_2"/>
    <property type="match status" value="1"/>
</dbReference>
<feature type="compositionally biased region" description="Low complexity" evidence="1">
    <location>
        <begin position="542"/>
        <end position="556"/>
    </location>
</feature>
<dbReference type="SUPFAM" id="SSF52799">
    <property type="entry name" value="(Phosphotyrosine protein) phosphatases II"/>
    <property type="match status" value="1"/>
</dbReference>